<protein>
    <submittedName>
        <fullName evidence="2">Energy-coupled thiamine transporter ThiT</fullName>
    </submittedName>
</protein>
<evidence type="ECO:0000313" key="3">
    <source>
        <dbReference type="Proteomes" id="UP001529275"/>
    </source>
</evidence>
<keyword evidence="3" id="KW-1185">Reference proteome</keyword>
<dbReference type="EMBL" id="JAUDCK010000003">
    <property type="protein sequence ID" value="MDM8194995.1"/>
    <property type="molecule type" value="Genomic_DNA"/>
</dbReference>
<dbReference type="RefSeq" id="WP_158093962.1">
    <property type="nucleotide sequence ID" value="NZ_JAUDCK010000003.1"/>
</dbReference>
<organism evidence="2 3">
    <name type="scientific">Massilimicrobiota timonensis</name>
    <dbReference type="NCBI Taxonomy" id="1776392"/>
    <lineage>
        <taxon>Bacteria</taxon>
        <taxon>Bacillati</taxon>
        <taxon>Bacillota</taxon>
        <taxon>Erysipelotrichia</taxon>
        <taxon>Erysipelotrichales</taxon>
        <taxon>Erysipelotrichaceae</taxon>
        <taxon>Massilimicrobiota</taxon>
    </lineage>
</organism>
<dbReference type="InterPro" id="IPR012651">
    <property type="entry name" value="Thia_Transptr_ThiT"/>
</dbReference>
<dbReference type="Proteomes" id="UP001529275">
    <property type="component" value="Unassembled WGS sequence"/>
</dbReference>
<feature type="transmembrane region" description="Helical" evidence="1">
    <location>
        <begin position="116"/>
        <end position="140"/>
    </location>
</feature>
<evidence type="ECO:0000313" key="2">
    <source>
        <dbReference type="EMBL" id="MDM8194995.1"/>
    </source>
</evidence>
<proteinExistence type="predicted"/>
<reference evidence="2 3" key="2">
    <citation type="submission" date="2023-06" db="EMBL/GenBank/DDBJ databases">
        <authorList>
            <person name="Zeman M."/>
            <person name="Kubasova T."/>
            <person name="Jahodarova E."/>
            <person name="Nykrynova M."/>
            <person name="Rychlik I."/>
        </authorList>
    </citation>
    <scope>NUCLEOTIDE SEQUENCE [LARGE SCALE GENOMIC DNA]</scope>
    <source>
        <strain evidence="2 3">ET341</strain>
    </source>
</reference>
<evidence type="ECO:0000256" key="1">
    <source>
        <dbReference type="SAM" id="Phobius"/>
    </source>
</evidence>
<feature type="transmembrane region" description="Helical" evidence="1">
    <location>
        <begin position="88"/>
        <end position="104"/>
    </location>
</feature>
<keyword evidence="1" id="KW-1133">Transmembrane helix</keyword>
<reference evidence="3" key="1">
    <citation type="submission" date="2023-06" db="EMBL/GenBank/DDBJ databases">
        <title>Identification and characterization of horizontal gene transfer across gut microbiota members of farm animals based on homology search.</title>
        <authorList>
            <person name="Zeman M."/>
            <person name="Kubasova T."/>
            <person name="Jahodarova E."/>
            <person name="Nykrynova M."/>
            <person name="Rychlik I."/>
        </authorList>
    </citation>
    <scope>NUCLEOTIDE SEQUENCE [LARGE SCALE GENOMIC DNA]</scope>
    <source>
        <strain evidence="3">ET341</strain>
    </source>
</reference>
<feature type="transmembrane region" description="Helical" evidence="1">
    <location>
        <begin position="9"/>
        <end position="30"/>
    </location>
</feature>
<name>A0ABT7UFR8_9FIRM</name>
<gene>
    <name evidence="2" type="ORF">QUV98_01555</name>
</gene>
<dbReference type="Gene3D" id="1.10.1760.20">
    <property type="match status" value="1"/>
</dbReference>
<comment type="caution">
    <text evidence="2">The sequence shown here is derived from an EMBL/GenBank/DDBJ whole genome shotgun (WGS) entry which is preliminary data.</text>
</comment>
<feature type="transmembrane region" description="Helical" evidence="1">
    <location>
        <begin position="152"/>
        <end position="174"/>
    </location>
</feature>
<keyword evidence="1" id="KW-0812">Transmembrane</keyword>
<dbReference type="Pfam" id="PF09515">
    <property type="entry name" value="Thia_YuaJ"/>
    <property type="match status" value="1"/>
</dbReference>
<sequence length="182" mass="19972">MKKILKVDFTVKSMCQLAMFMAITLILSYVNEIIPSLPQGGTISVDVIAIMLCGYLMGAGYGVICGIGVSILQFVLGLATYYGPWSVLLDYVLPLAVCGLTPLMKTQKIGNLPICWGIVFVMFLKYLSHFASGAFLFASYAPEGMNPIVYSLGYNIIYVAPTLILCMIVVPLLYPRLKRAFM</sequence>
<accession>A0ABT7UFR8</accession>
<keyword evidence="1" id="KW-0472">Membrane</keyword>